<keyword evidence="3" id="KW-1185">Reference proteome</keyword>
<protein>
    <submittedName>
        <fullName evidence="2">Uncharacterized protein</fullName>
    </submittedName>
</protein>
<name>A0A6G4VDL9_9ACTN</name>
<dbReference type="EMBL" id="JAAKZY010000130">
    <property type="protein sequence ID" value="NGO12176.1"/>
    <property type="molecule type" value="Genomic_DNA"/>
</dbReference>
<accession>A0A6G4VDL9</accession>
<organism evidence="2 3">
    <name type="scientific">Streptomyces scabichelini</name>
    <dbReference type="NCBI Taxonomy" id="2711217"/>
    <lineage>
        <taxon>Bacteria</taxon>
        <taxon>Bacillati</taxon>
        <taxon>Actinomycetota</taxon>
        <taxon>Actinomycetes</taxon>
        <taxon>Kitasatosporales</taxon>
        <taxon>Streptomycetaceae</taxon>
        <taxon>Streptomyces</taxon>
    </lineage>
</organism>
<dbReference type="Proteomes" id="UP000472335">
    <property type="component" value="Unassembled WGS sequence"/>
</dbReference>
<proteinExistence type="predicted"/>
<feature type="region of interest" description="Disordered" evidence="1">
    <location>
        <begin position="24"/>
        <end position="50"/>
    </location>
</feature>
<reference evidence="2 3" key="1">
    <citation type="submission" date="2020-02" db="EMBL/GenBank/DDBJ databases">
        <title>Whole-genome analyses of novel actinobacteria.</title>
        <authorList>
            <person name="Sahin N."/>
            <person name="Gencbay T."/>
        </authorList>
    </citation>
    <scope>NUCLEOTIDE SEQUENCE [LARGE SCALE GENOMIC DNA]</scope>
    <source>
        <strain evidence="2 3">HC44</strain>
    </source>
</reference>
<comment type="caution">
    <text evidence="2">The sequence shown here is derived from an EMBL/GenBank/DDBJ whole genome shotgun (WGS) entry which is preliminary data.</text>
</comment>
<evidence type="ECO:0000256" key="1">
    <source>
        <dbReference type="SAM" id="MobiDB-lite"/>
    </source>
</evidence>
<evidence type="ECO:0000313" key="2">
    <source>
        <dbReference type="EMBL" id="NGO12176.1"/>
    </source>
</evidence>
<gene>
    <name evidence="2" type="ORF">G5C60_32370</name>
</gene>
<dbReference type="AlphaFoldDB" id="A0A6G4VDL9"/>
<evidence type="ECO:0000313" key="3">
    <source>
        <dbReference type="Proteomes" id="UP000472335"/>
    </source>
</evidence>
<sequence length="50" mass="5725">MPLIEVFLHENDLTEGIPESTSDLARLIRPEPSRRSVRRRSHLDAERASA</sequence>